<keyword evidence="2" id="KW-1185">Reference proteome</keyword>
<name>A0ACB8SFS5_9AGAM</name>
<proteinExistence type="predicted"/>
<evidence type="ECO:0000313" key="2">
    <source>
        <dbReference type="Proteomes" id="UP000814140"/>
    </source>
</evidence>
<evidence type="ECO:0000313" key="1">
    <source>
        <dbReference type="EMBL" id="KAI0054780.1"/>
    </source>
</evidence>
<gene>
    <name evidence="1" type="ORF">BV25DRAFT_1816535</name>
</gene>
<comment type="caution">
    <text evidence="1">The sequence shown here is derived from an EMBL/GenBank/DDBJ whole genome shotgun (WGS) entry which is preliminary data.</text>
</comment>
<reference evidence="1" key="1">
    <citation type="submission" date="2021-03" db="EMBL/GenBank/DDBJ databases">
        <authorList>
            <consortium name="DOE Joint Genome Institute"/>
            <person name="Ahrendt S."/>
            <person name="Looney B.P."/>
            <person name="Miyauchi S."/>
            <person name="Morin E."/>
            <person name="Drula E."/>
            <person name="Courty P.E."/>
            <person name="Chicoki N."/>
            <person name="Fauchery L."/>
            <person name="Kohler A."/>
            <person name="Kuo A."/>
            <person name="Labutti K."/>
            <person name="Pangilinan J."/>
            <person name="Lipzen A."/>
            <person name="Riley R."/>
            <person name="Andreopoulos W."/>
            <person name="He G."/>
            <person name="Johnson J."/>
            <person name="Barry K.W."/>
            <person name="Grigoriev I.V."/>
            <person name="Nagy L."/>
            <person name="Hibbett D."/>
            <person name="Henrissat B."/>
            <person name="Matheny P.B."/>
            <person name="Labbe J."/>
            <person name="Martin F."/>
        </authorList>
    </citation>
    <scope>NUCLEOTIDE SEQUENCE</scope>
    <source>
        <strain evidence="1">HHB10654</strain>
    </source>
</reference>
<reference evidence="1" key="2">
    <citation type="journal article" date="2022" name="New Phytol.">
        <title>Evolutionary transition to the ectomycorrhizal habit in the genomes of a hyperdiverse lineage of mushroom-forming fungi.</title>
        <authorList>
            <person name="Looney B."/>
            <person name="Miyauchi S."/>
            <person name="Morin E."/>
            <person name="Drula E."/>
            <person name="Courty P.E."/>
            <person name="Kohler A."/>
            <person name="Kuo A."/>
            <person name="LaButti K."/>
            <person name="Pangilinan J."/>
            <person name="Lipzen A."/>
            <person name="Riley R."/>
            <person name="Andreopoulos W."/>
            <person name="He G."/>
            <person name="Johnson J."/>
            <person name="Nolan M."/>
            <person name="Tritt A."/>
            <person name="Barry K.W."/>
            <person name="Grigoriev I.V."/>
            <person name="Nagy L.G."/>
            <person name="Hibbett D."/>
            <person name="Henrissat B."/>
            <person name="Matheny P.B."/>
            <person name="Labbe J."/>
            <person name="Martin F.M."/>
        </authorList>
    </citation>
    <scope>NUCLEOTIDE SEQUENCE</scope>
    <source>
        <strain evidence="1">HHB10654</strain>
    </source>
</reference>
<accession>A0ACB8SFS5</accession>
<dbReference type="EMBL" id="MU277348">
    <property type="protein sequence ID" value="KAI0054780.1"/>
    <property type="molecule type" value="Genomic_DNA"/>
</dbReference>
<sequence length="691" mass="77673">MTIYVVDAIRVTFGPGFEVQKIVTASESPWVTLANIPILIGRDSLYRLLAPFGTVLAVNIHERTKATTTVASARFSEYSEAVAAIEALHNAEVFGARILVRSSMGKSTVNSRLEDKEIRLSWAAPSKVGYAGFDTVQAAQQAVEAADGSTMRDHWVTATIYDGLPVISTFNVRFHGLPPDTRPRDLSLFGRNEGVMFERQTYSAKCFGVPAVQTLLTAFGPMDHFNISPPPYTDGMVRAWARFGSPDVAKAACELHGIKQRALGGTRLYVHRVHSVTTAIARELYCVIESEVLRLQAAIRRYARGSYLRIFVASSTLDEVNIKLVAEDNRTLVNMKAELSKILRGELVMDNPSTPAWDDFFARVDGEEFLDDVRQETPAVVVRLDQVRRTIRVFGEAEKRKLVAAAIASKLRRLRRSRVYTIQVPGLLVDSELLSFQQKYNDDLVWLDFERRSLCVRGDEALYEELRRVVHGIQGRKHDDQRTRNHCLICFEPPTMPVTLCCGHNWCKACFVGYLRAASDNRSFPLRCPGDSAACTEFIPLHIARNVLPSSDFDALTLLSFHTYVYARPDEFHHCPAPGCPQFYRTGPRDTVLNCPSCSVRICANCHVEYHEGVTCADRTYEEDRLFDCYVTTHDVKKCPGCHALIERAEGCNHITCTRCKTHTCWVCLETFEQGKGVYEHMRSMHRSIGL</sequence>
<protein>
    <submittedName>
        <fullName evidence="1">Uncharacterized protein</fullName>
    </submittedName>
</protein>
<dbReference type="Proteomes" id="UP000814140">
    <property type="component" value="Unassembled WGS sequence"/>
</dbReference>
<organism evidence="1 2">
    <name type="scientific">Artomyces pyxidatus</name>
    <dbReference type="NCBI Taxonomy" id="48021"/>
    <lineage>
        <taxon>Eukaryota</taxon>
        <taxon>Fungi</taxon>
        <taxon>Dikarya</taxon>
        <taxon>Basidiomycota</taxon>
        <taxon>Agaricomycotina</taxon>
        <taxon>Agaricomycetes</taxon>
        <taxon>Russulales</taxon>
        <taxon>Auriscalpiaceae</taxon>
        <taxon>Artomyces</taxon>
    </lineage>
</organism>